<sequence>MTAPEVLVVGAGPHALTAACYLLAADPSLAGRIAVADPRPWLSAWDARFAALELASLRSACVHHPHPRPYALVEWAERVGRREQFSGPLSAPAAGVFADFCRVLVDASDLAAARLPQQVRALHPRDDGRVDVQLTDGALVAGAVVLATGGARPHAPVTGGRHSEAVDLSVVRPGDDVVVVGGGLTAAHLALRAAARGADVVLLTRAPLRPRIMDVEAGWLGADLPDFFVQPPADRARLVRDARPGTVPEPVCAALHDHPRVRLAVADVLRAVPGGVELTDGRTLDADHVWLGTGYSHDVRTDPLTAGLLAEAPVEVVAGLPVLAPDLSWGGTSVFLSGGRTALGIGPAARSLAGARMAAERYTAALTGVEPGRRQYPVPDVLTGAGR</sequence>
<dbReference type="Proteomes" id="UP000648663">
    <property type="component" value="Unassembled WGS sequence"/>
</dbReference>
<dbReference type="Gene3D" id="3.50.50.60">
    <property type="entry name" value="FAD/NAD(P)-binding domain"/>
    <property type="match status" value="1"/>
</dbReference>
<protein>
    <recommendedName>
        <fullName evidence="1">FAD/NAD(P)-binding domain-containing protein</fullName>
    </recommendedName>
</protein>
<evidence type="ECO:0000259" key="1">
    <source>
        <dbReference type="Pfam" id="PF07992"/>
    </source>
</evidence>
<reference evidence="5" key="2">
    <citation type="journal article" date="2019" name="Int. J. Syst. Evol. Microbiol.">
        <title>The Global Catalogue of Microorganisms (GCM) 10K type strain sequencing project: providing services to taxonomists for standard genome sequencing and annotation.</title>
        <authorList>
            <consortium name="The Broad Institute Genomics Platform"/>
            <consortium name="The Broad Institute Genome Sequencing Center for Infectious Disease"/>
            <person name="Wu L."/>
            <person name="Ma J."/>
        </authorList>
    </citation>
    <scope>NUCLEOTIDE SEQUENCE [LARGE SCALE GENOMIC DNA]</scope>
    <source>
        <strain evidence="5">CGMCC 4.5581</strain>
    </source>
</reference>
<evidence type="ECO:0000313" key="3">
    <source>
        <dbReference type="EMBL" id="NIH68737.1"/>
    </source>
</evidence>
<reference evidence="3 4" key="3">
    <citation type="submission" date="2020-02" db="EMBL/GenBank/DDBJ databases">
        <title>Sequencing the genomes of 1000 actinobacteria strains.</title>
        <authorList>
            <person name="Klenk H.-P."/>
        </authorList>
    </citation>
    <scope>NUCLEOTIDE SEQUENCE [LARGE SCALE GENOMIC DNA]</scope>
    <source>
        <strain evidence="3 4">DSM 45201</strain>
    </source>
</reference>
<dbReference type="SUPFAM" id="SSF51905">
    <property type="entry name" value="FAD/NAD(P)-binding domain"/>
    <property type="match status" value="2"/>
</dbReference>
<reference evidence="2" key="1">
    <citation type="journal article" date="2014" name="Int. J. Syst. Evol. Microbiol.">
        <title>Complete genome of a new Firmicutes species belonging to the dominant human colonic microbiota ('Ruminococcus bicirculans') reveals two chromosomes and a selective capacity to utilize plant glucans.</title>
        <authorList>
            <consortium name="NISC Comparative Sequencing Program"/>
            <person name="Wegmann U."/>
            <person name="Louis P."/>
            <person name="Goesmann A."/>
            <person name="Henrissat B."/>
            <person name="Duncan S.H."/>
            <person name="Flint H.J."/>
        </authorList>
    </citation>
    <scope>NUCLEOTIDE SEQUENCE</scope>
    <source>
        <strain evidence="2">CGMCC 4.5581</strain>
    </source>
</reference>
<dbReference type="PRINTS" id="PR00368">
    <property type="entry name" value="FADPNR"/>
</dbReference>
<feature type="domain" description="FAD/NAD(P)-binding" evidence="1">
    <location>
        <begin position="5"/>
        <end position="207"/>
    </location>
</feature>
<gene>
    <name evidence="3" type="ORF">FB380_003183</name>
    <name evidence="2" type="ORF">GCM10011589_14600</name>
</gene>
<dbReference type="InterPro" id="IPR023753">
    <property type="entry name" value="FAD/NAD-binding_dom"/>
</dbReference>
<dbReference type="EMBL" id="JAAMPA010000001">
    <property type="protein sequence ID" value="NIH68737.1"/>
    <property type="molecule type" value="Genomic_DNA"/>
</dbReference>
<comment type="caution">
    <text evidence="3">The sequence shown here is derived from an EMBL/GenBank/DDBJ whole genome shotgun (WGS) entry which is preliminary data.</text>
</comment>
<dbReference type="PANTHER" id="PTHR38663">
    <property type="match status" value="1"/>
</dbReference>
<keyword evidence="5" id="KW-1185">Reference proteome</keyword>
<evidence type="ECO:0000313" key="5">
    <source>
        <dbReference type="Proteomes" id="UP000648663"/>
    </source>
</evidence>
<dbReference type="Pfam" id="PF07992">
    <property type="entry name" value="Pyr_redox_2"/>
    <property type="match status" value="1"/>
</dbReference>
<dbReference type="EMBL" id="BMMI01000002">
    <property type="protein sequence ID" value="GGL59704.1"/>
    <property type="molecule type" value="Genomic_DNA"/>
</dbReference>
<accession>A0A846LMP9</accession>
<dbReference type="AlphaFoldDB" id="A0A846LMP9"/>
<dbReference type="PANTHER" id="PTHR38663:SF1">
    <property type="entry name" value="L-ORNITHINE N(5)-MONOOXYGENASE"/>
    <property type="match status" value="1"/>
</dbReference>
<reference evidence="2" key="4">
    <citation type="submission" date="2024-05" db="EMBL/GenBank/DDBJ databases">
        <authorList>
            <person name="Sun Q."/>
            <person name="Zhou Y."/>
        </authorList>
    </citation>
    <scope>NUCLEOTIDE SEQUENCE</scope>
    <source>
        <strain evidence="2">CGMCC 4.5581</strain>
    </source>
</reference>
<proteinExistence type="predicted"/>
<dbReference type="RefSeq" id="WP_166755910.1">
    <property type="nucleotide sequence ID" value="NZ_BAABJU010000003.1"/>
</dbReference>
<evidence type="ECO:0000313" key="2">
    <source>
        <dbReference type="EMBL" id="GGL59704.1"/>
    </source>
</evidence>
<name>A0A846LMP9_9ACTN</name>
<dbReference type="InterPro" id="IPR036188">
    <property type="entry name" value="FAD/NAD-bd_sf"/>
</dbReference>
<evidence type="ECO:0000313" key="4">
    <source>
        <dbReference type="Proteomes" id="UP000552836"/>
    </source>
</evidence>
<dbReference type="Proteomes" id="UP000552836">
    <property type="component" value="Unassembled WGS sequence"/>
</dbReference>
<dbReference type="GO" id="GO:0016491">
    <property type="term" value="F:oxidoreductase activity"/>
    <property type="evidence" value="ECO:0007669"/>
    <property type="project" value="InterPro"/>
</dbReference>
<organism evidence="3 4">
    <name type="scientific">Modestobacter marinus</name>
    <dbReference type="NCBI Taxonomy" id="477641"/>
    <lineage>
        <taxon>Bacteria</taxon>
        <taxon>Bacillati</taxon>
        <taxon>Actinomycetota</taxon>
        <taxon>Actinomycetes</taxon>
        <taxon>Geodermatophilales</taxon>
        <taxon>Geodermatophilaceae</taxon>
        <taxon>Modestobacter</taxon>
    </lineage>
</organism>
<dbReference type="PRINTS" id="PR00411">
    <property type="entry name" value="PNDRDTASEI"/>
</dbReference>